<reference evidence="1 2" key="1">
    <citation type="submission" date="2024-09" db="EMBL/GenBank/DDBJ databases">
        <authorList>
            <person name="Sun Q."/>
            <person name="Mori K."/>
        </authorList>
    </citation>
    <scope>NUCLEOTIDE SEQUENCE [LARGE SCALE GENOMIC DNA]</scope>
    <source>
        <strain evidence="1 2">CCM 7228</strain>
    </source>
</reference>
<name>A0ABV6GBQ5_9BACI</name>
<dbReference type="EMBL" id="JBHLVO010000003">
    <property type="protein sequence ID" value="MFC0271102.1"/>
    <property type="molecule type" value="Genomic_DNA"/>
</dbReference>
<gene>
    <name evidence="1" type="primary">fbpA</name>
    <name evidence="1" type="ORF">ACFFIX_06510</name>
</gene>
<keyword evidence="2" id="KW-1185">Reference proteome</keyword>
<dbReference type="InterPro" id="IPR025072">
    <property type="entry name" value="Fur_reg_FbpA"/>
</dbReference>
<accession>A0ABV6GBQ5</accession>
<dbReference type="Proteomes" id="UP001589854">
    <property type="component" value="Unassembled WGS sequence"/>
</dbReference>
<evidence type="ECO:0000313" key="1">
    <source>
        <dbReference type="EMBL" id="MFC0271102.1"/>
    </source>
</evidence>
<protein>
    <submittedName>
        <fullName evidence="1">Fur-regulated basic protein FbpA</fullName>
    </submittedName>
</protein>
<dbReference type="RefSeq" id="WP_378931782.1">
    <property type="nucleotide sequence ID" value="NZ_JBHLVO010000003.1"/>
</dbReference>
<dbReference type="Pfam" id="PF13076">
    <property type="entry name" value="Fur_reg_FbpA"/>
    <property type="match status" value="1"/>
</dbReference>
<organism evidence="1 2">
    <name type="scientific">Metabacillus herbersteinensis</name>
    <dbReference type="NCBI Taxonomy" id="283816"/>
    <lineage>
        <taxon>Bacteria</taxon>
        <taxon>Bacillati</taxon>
        <taxon>Bacillota</taxon>
        <taxon>Bacilli</taxon>
        <taxon>Bacillales</taxon>
        <taxon>Bacillaceae</taxon>
        <taxon>Metabacillus</taxon>
    </lineage>
</organism>
<sequence length="66" mass="7799">MNAQANQLRKRVEDRKKYLINELIKYGYTKTPDKKQLYELTPSELEQIHINVKCQFGKELSKEEGA</sequence>
<proteinExistence type="predicted"/>
<comment type="caution">
    <text evidence="1">The sequence shown here is derived from an EMBL/GenBank/DDBJ whole genome shotgun (WGS) entry which is preliminary data.</text>
</comment>
<evidence type="ECO:0000313" key="2">
    <source>
        <dbReference type="Proteomes" id="UP001589854"/>
    </source>
</evidence>